<organism evidence="12 13">
    <name type="scientific">Tuber magnatum</name>
    <name type="common">white Piedmont truffle</name>
    <dbReference type="NCBI Taxonomy" id="42249"/>
    <lineage>
        <taxon>Eukaryota</taxon>
        <taxon>Fungi</taxon>
        <taxon>Dikarya</taxon>
        <taxon>Ascomycota</taxon>
        <taxon>Pezizomycotina</taxon>
        <taxon>Pezizomycetes</taxon>
        <taxon>Pezizales</taxon>
        <taxon>Tuberaceae</taxon>
        <taxon>Tuber</taxon>
    </lineage>
</organism>
<dbReference type="STRING" id="42249.A0A317SFJ2"/>
<feature type="compositionally biased region" description="Basic and acidic residues" evidence="10">
    <location>
        <begin position="289"/>
        <end position="301"/>
    </location>
</feature>
<evidence type="ECO:0000259" key="11">
    <source>
        <dbReference type="PROSITE" id="PS50089"/>
    </source>
</evidence>
<dbReference type="GO" id="GO:0061630">
    <property type="term" value="F:ubiquitin protein ligase activity"/>
    <property type="evidence" value="ECO:0007669"/>
    <property type="project" value="UniProtKB-EC"/>
</dbReference>
<evidence type="ECO:0000256" key="4">
    <source>
        <dbReference type="ARBA" id="ARBA00022679"/>
    </source>
</evidence>
<gene>
    <name evidence="12" type="ORF">C7212DRAFT_284903</name>
</gene>
<dbReference type="EMBL" id="PYWC01000086">
    <property type="protein sequence ID" value="PWW73122.1"/>
    <property type="molecule type" value="Genomic_DNA"/>
</dbReference>
<feature type="region of interest" description="Disordered" evidence="10">
    <location>
        <begin position="15"/>
        <end position="50"/>
    </location>
</feature>
<dbReference type="EC" id="2.3.2.27" evidence="3"/>
<keyword evidence="4" id="KW-0808">Transferase</keyword>
<comment type="catalytic activity">
    <reaction evidence="1">
        <text>S-ubiquitinyl-[E2 ubiquitin-conjugating enzyme]-L-cysteine + [acceptor protein]-L-lysine = [E2 ubiquitin-conjugating enzyme]-L-cysteine + N(6)-ubiquitinyl-[acceptor protein]-L-lysine.</text>
        <dbReference type="EC" id="2.3.2.27"/>
    </reaction>
</comment>
<evidence type="ECO:0000256" key="7">
    <source>
        <dbReference type="ARBA" id="ARBA00022786"/>
    </source>
</evidence>
<dbReference type="OrthoDB" id="8062037at2759"/>
<dbReference type="SUPFAM" id="SSF57850">
    <property type="entry name" value="RING/U-box"/>
    <property type="match status" value="1"/>
</dbReference>
<evidence type="ECO:0000256" key="1">
    <source>
        <dbReference type="ARBA" id="ARBA00000900"/>
    </source>
</evidence>
<dbReference type="GO" id="GO:0008270">
    <property type="term" value="F:zinc ion binding"/>
    <property type="evidence" value="ECO:0007669"/>
    <property type="project" value="UniProtKB-KW"/>
</dbReference>
<evidence type="ECO:0000256" key="2">
    <source>
        <dbReference type="ARBA" id="ARBA00004906"/>
    </source>
</evidence>
<reference evidence="12 13" key="1">
    <citation type="submission" date="2018-03" db="EMBL/GenBank/DDBJ databases">
        <title>Genomes of Pezizomycetes fungi and the evolution of truffles.</title>
        <authorList>
            <person name="Murat C."/>
            <person name="Payen T."/>
            <person name="Noel B."/>
            <person name="Kuo A."/>
            <person name="Martin F.M."/>
        </authorList>
    </citation>
    <scope>NUCLEOTIDE SEQUENCE [LARGE SCALE GENOMIC DNA]</scope>
    <source>
        <strain evidence="12">091103-1</strain>
    </source>
</reference>
<dbReference type="Pfam" id="PF13639">
    <property type="entry name" value="zf-RING_2"/>
    <property type="match status" value="1"/>
</dbReference>
<evidence type="ECO:0000313" key="12">
    <source>
        <dbReference type="EMBL" id="PWW73122.1"/>
    </source>
</evidence>
<dbReference type="InterPro" id="IPR013083">
    <property type="entry name" value="Znf_RING/FYVE/PHD"/>
</dbReference>
<name>A0A317SFJ2_9PEZI</name>
<dbReference type="InterPro" id="IPR001841">
    <property type="entry name" value="Znf_RING"/>
</dbReference>
<dbReference type="GO" id="GO:0005737">
    <property type="term" value="C:cytoplasm"/>
    <property type="evidence" value="ECO:0007669"/>
    <property type="project" value="TreeGrafter"/>
</dbReference>
<evidence type="ECO:0000256" key="5">
    <source>
        <dbReference type="ARBA" id="ARBA00022723"/>
    </source>
</evidence>
<keyword evidence="7" id="KW-0833">Ubl conjugation pathway</keyword>
<keyword evidence="6 9" id="KW-0863">Zinc-finger</keyword>
<evidence type="ECO:0000256" key="9">
    <source>
        <dbReference type="PROSITE-ProRule" id="PRU00175"/>
    </source>
</evidence>
<dbReference type="SMART" id="SM00184">
    <property type="entry name" value="RING"/>
    <property type="match status" value="1"/>
</dbReference>
<dbReference type="PANTHER" id="PTHR15710">
    <property type="entry name" value="E3 UBIQUITIN-PROTEIN LIGASE PRAJA"/>
    <property type="match status" value="1"/>
</dbReference>
<evidence type="ECO:0000256" key="10">
    <source>
        <dbReference type="SAM" id="MobiDB-lite"/>
    </source>
</evidence>
<dbReference type="PANTHER" id="PTHR15710:SF217">
    <property type="entry name" value="E3 UBIQUITIN-PROTEIN LIGASE RDUF2"/>
    <property type="match status" value="1"/>
</dbReference>
<evidence type="ECO:0000256" key="6">
    <source>
        <dbReference type="ARBA" id="ARBA00022771"/>
    </source>
</evidence>
<feature type="compositionally biased region" description="Low complexity" evidence="10">
    <location>
        <begin position="265"/>
        <end position="280"/>
    </location>
</feature>
<keyword evidence="13" id="KW-1185">Reference proteome</keyword>
<comment type="caution">
    <text evidence="12">The sequence shown here is derived from an EMBL/GenBank/DDBJ whole genome shotgun (WGS) entry which is preliminary data.</text>
</comment>
<feature type="domain" description="RING-type" evidence="11">
    <location>
        <begin position="184"/>
        <end position="225"/>
    </location>
</feature>
<dbReference type="Gene3D" id="3.30.40.10">
    <property type="entry name" value="Zinc/RING finger domain, C3HC4 (zinc finger)"/>
    <property type="match status" value="1"/>
</dbReference>
<protein>
    <recommendedName>
        <fullName evidence="3">RING-type E3 ubiquitin transferase</fullName>
        <ecNumber evidence="3">2.3.2.27</ecNumber>
    </recommendedName>
</protein>
<dbReference type="Proteomes" id="UP000246991">
    <property type="component" value="Unassembled WGS sequence"/>
</dbReference>
<comment type="pathway">
    <text evidence="2">Protein modification; protein ubiquitination.</text>
</comment>
<dbReference type="GO" id="GO:0000209">
    <property type="term" value="P:protein polyubiquitination"/>
    <property type="evidence" value="ECO:0007669"/>
    <property type="project" value="UniProtKB-ARBA"/>
</dbReference>
<feature type="region of interest" description="Disordered" evidence="10">
    <location>
        <begin position="228"/>
        <end position="301"/>
    </location>
</feature>
<keyword evidence="8" id="KW-0862">Zinc</keyword>
<dbReference type="PROSITE" id="PS50089">
    <property type="entry name" value="ZF_RING_2"/>
    <property type="match status" value="1"/>
</dbReference>
<dbReference type="FunFam" id="3.30.40.10:FF:000069">
    <property type="entry name" value="E3 ubiquitin-protein ligase RNF115"/>
    <property type="match status" value="1"/>
</dbReference>
<evidence type="ECO:0000256" key="8">
    <source>
        <dbReference type="ARBA" id="ARBA00022833"/>
    </source>
</evidence>
<dbReference type="AlphaFoldDB" id="A0A317SFJ2"/>
<evidence type="ECO:0000313" key="13">
    <source>
        <dbReference type="Proteomes" id="UP000246991"/>
    </source>
</evidence>
<feature type="compositionally biased region" description="Polar residues" evidence="10">
    <location>
        <begin position="251"/>
        <end position="264"/>
    </location>
</feature>
<accession>A0A317SFJ2</accession>
<proteinExistence type="predicted"/>
<evidence type="ECO:0000256" key="3">
    <source>
        <dbReference type="ARBA" id="ARBA00012483"/>
    </source>
</evidence>
<sequence>MLNMFTNLVQALVGPVASPNQPPHRPGEGGLPQPPGADEHNHTRSHAHAHAHAHMFGPAGLGGSERFYYDSGARLSPRDADAPQPAGEPPVVDLTALLGLLGSRPEGGGPALGPGPGGLLARLMGMPPGTEGDFVYSQAQLDRVLSQLMEQHQGNAPPPASREAIESLPKVKVTQQMVMDGDDCAICKEELVIDEEVSQLPCQHCYHFQCVSRWLDEHDTCPICRHPITPEDPRQHPQPPNAQLPRPTVWPFNTSTLRPPNESQSPGGSSSPGNGNSSSRSGGGSRLADLFRRSNGDRSSS</sequence>
<keyword evidence="5" id="KW-0479">Metal-binding</keyword>